<dbReference type="InterPro" id="IPR004843">
    <property type="entry name" value="Calcineurin-like_PHP"/>
</dbReference>
<dbReference type="GO" id="GO:0000298">
    <property type="term" value="F:endopolyphosphatase activity"/>
    <property type="evidence" value="ECO:0007669"/>
    <property type="project" value="UniProtKB-EC"/>
</dbReference>
<keyword evidence="4" id="KW-1133">Transmembrane helix</keyword>
<proteinExistence type="predicted"/>
<feature type="region of interest" description="Disordered" evidence="3">
    <location>
        <begin position="1"/>
        <end position="38"/>
    </location>
</feature>
<dbReference type="InterPro" id="IPR029052">
    <property type="entry name" value="Metallo-depent_PP-like"/>
</dbReference>
<dbReference type="EC" id="3.6.1.10" evidence="6"/>
<keyword evidence="7" id="KW-1185">Reference proteome</keyword>
<dbReference type="PANTHER" id="PTHR10340:SF55">
    <property type="entry name" value="ENDOPOLYPHOSPHATASE"/>
    <property type="match status" value="1"/>
</dbReference>
<accession>A0A9W8CPL3</accession>
<protein>
    <submittedName>
        <fullName evidence="6">Endopolyphosphatase</fullName>
        <ecNumber evidence="6">3.6.1.10</ecNumber>
    </submittedName>
</protein>
<gene>
    <name evidence="6" type="primary">PPN1</name>
    <name evidence="6" type="ORF">LPJ53_006184</name>
</gene>
<dbReference type="EMBL" id="JANBOJ010000549">
    <property type="protein sequence ID" value="KAJ1718962.1"/>
    <property type="molecule type" value="Genomic_DNA"/>
</dbReference>
<comment type="caution">
    <text evidence="6">The sequence shown here is derived from an EMBL/GenBank/DDBJ whole genome shotgun (WGS) entry which is preliminary data.</text>
</comment>
<dbReference type="GO" id="GO:0005615">
    <property type="term" value="C:extracellular space"/>
    <property type="evidence" value="ECO:0007669"/>
    <property type="project" value="TreeGrafter"/>
</dbReference>
<keyword evidence="2" id="KW-0325">Glycoprotein</keyword>
<evidence type="ECO:0000256" key="2">
    <source>
        <dbReference type="ARBA" id="ARBA00023180"/>
    </source>
</evidence>
<dbReference type="PANTHER" id="PTHR10340">
    <property type="entry name" value="SPHINGOMYELIN PHOSPHODIESTERASE"/>
    <property type="match status" value="1"/>
</dbReference>
<feature type="compositionally biased region" description="Pro residues" evidence="3">
    <location>
        <begin position="11"/>
        <end position="21"/>
    </location>
</feature>
<dbReference type="SUPFAM" id="SSF56300">
    <property type="entry name" value="Metallo-dependent phosphatases"/>
    <property type="match status" value="1"/>
</dbReference>
<dbReference type="OrthoDB" id="348678at2759"/>
<dbReference type="GO" id="GO:0006798">
    <property type="term" value="P:polyphosphate catabolic process"/>
    <property type="evidence" value="ECO:0007669"/>
    <property type="project" value="TreeGrafter"/>
</dbReference>
<evidence type="ECO:0000259" key="5">
    <source>
        <dbReference type="Pfam" id="PF00149"/>
    </source>
</evidence>
<evidence type="ECO:0000256" key="3">
    <source>
        <dbReference type="SAM" id="MobiDB-lite"/>
    </source>
</evidence>
<feature type="transmembrane region" description="Helical" evidence="4">
    <location>
        <begin position="45"/>
        <end position="68"/>
    </location>
</feature>
<dbReference type="AlphaFoldDB" id="A0A9W8CPL3"/>
<dbReference type="GO" id="GO:0004309">
    <property type="term" value="F:exopolyphosphatase activity"/>
    <property type="evidence" value="ECO:0007669"/>
    <property type="project" value="TreeGrafter"/>
</dbReference>
<keyword evidence="4" id="KW-0812">Transmembrane</keyword>
<dbReference type="GO" id="GO:0008081">
    <property type="term" value="F:phosphoric diester hydrolase activity"/>
    <property type="evidence" value="ECO:0007669"/>
    <property type="project" value="TreeGrafter"/>
</dbReference>
<evidence type="ECO:0000256" key="1">
    <source>
        <dbReference type="ARBA" id="ARBA00022801"/>
    </source>
</evidence>
<keyword evidence="4" id="KW-0472">Membrane</keyword>
<keyword evidence="1 6" id="KW-0378">Hydrolase</keyword>
<dbReference type="GO" id="GO:0000324">
    <property type="term" value="C:fungal-type vacuole"/>
    <property type="evidence" value="ECO:0007669"/>
    <property type="project" value="TreeGrafter"/>
</dbReference>
<evidence type="ECO:0000313" key="6">
    <source>
        <dbReference type="EMBL" id="KAJ1718962.1"/>
    </source>
</evidence>
<evidence type="ECO:0000256" key="4">
    <source>
        <dbReference type="SAM" id="Phobius"/>
    </source>
</evidence>
<dbReference type="Proteomes" id="UP001149813">
    <property type="component" value="Unassembled WGS sequence"/>
</dbReference>
<name>A0A9W8CPL3_9FUNG</name>
<reference evidence="6" key="1">
    <citation type="submission" date="2022-07" db="EMBL/GenBank/DDBJ databases">
        <title>Phylogenomic reconstructions and comparative analyses of Kickxellomycotina fungi.</title>
        <authorList>
            <person name="Reynolds N.K."/>
            <person name="Stajich J.E."/>
            <person name="Barry K."/>
            <person name="Grigoriev I.V."/>
            <person name="Crous P."/>
            <person name="Smith M.E."/>
        </authorList>
    </citation>
    <scope>NUCLEOTIDE SEQUENCE</scope>
    <source>
        <strain evidence="6">NBRC 32514</strain>
    </source>
</reference>
<evidence type="ECO:0000313" key="7">
    <source>
        <dbReference type="Proteomes" id="UP001149813"/>
    </source>
</evidence>
<sequence length="647" mass="70675">MNSRQASAGSSPPPPPPPPLESTPLVVHRYSPPHKRRPAGRFSSVWLVAAVALLAGLAVVAMACMAVLGDHDWDPEPDSDGRRLDSSSVGRFLHITDLHIDPSYVEGSTTYSQCHRPPPAKAQSASAVGGGGTQDGHRDTGPFGIAQAKCDSPVALINATSAYLRAVWADTLDFVVWTGDSGRHDGDAENPRTFDEIIAENRIAAAAMRRTFPARTPVVPNIGNNDISPHNELAAPGHKRASKTFRLLADAWGDYIPAGQRATFLYGGYYARDVADYAGGASSGGARGLTALSLNTIYWYRANAKVGGCAAADSPGLAQLAWIRYQMRRARERRRDIVLLGHVAPSRDNYRPTCYHGYARTATQVVPAPATRPSAAAAARRKPRDTDGLPRVQAQLFGHSNVDAWAFVGQEVEWLAGTDPLANASHAAAKDKRLWWEREVDEETGRFGRLIRDVWRGGSGSVEAAALATGEQRDWALMPDDPAVEFVRSPSGAVWPRLLAPPSDAVAAPSKALPGDFVESLLKEFEHVLVQDHSRQPRLGITTISPSIIPKYFPAFRVFYYARRTTQGAGALPPGTLIDYDVYWANLPELNRLKDVDMAGFFQPLYRFSSVYRIADLSVDSYLRWARKLLSSKSLRKRFRSLTYLDS</sequence>
<dbReference type="Pfam" id="PF00149">
    <property type="entry name" value="Metallophos"/>
    <property type="match status" value="1"/>
</dbReference>
<feature type="region of interest" description="Disordered" evidence="3">
    <location>
        <begin position="109"/>
        <end position="136"/>
    </location>
</feature>
<organism evidence="6 7">
    <name type="scientific">Coemansia erecta</name>
    <dbReference type="NCBI Taxonomy" id="147472"/>
    <lineage>
        <taxon>Eukaryota</taxon>
        <taxon>Fungi</taxon>
        <taxon>Fungi incertae sedis</taxon>
        <taxon>Zoopagomycota</taxon>
        <taxon>Kickxellomycotina</taxon>
        <taxon>Kickxellomycetes</taxon>
        <taxon>Kickxellales</taxon>
        <taxon>Kickxellaceae</taxon>
        <taxon>Coemansia</taxon>
    </lineage>
</organism>
<feature type="domain" description="Calcineurin-like phosphoesterase" evidence="5">
    <location>
        <begin position="91"/>
        <end position="351"/>
    </location>
</feature>
<feature type="compositionally biased region" description="Polar residues" evidence="3">
    <location>
        <begin position="1"/>
        <end position="10"/>
    </location>
</feature>